<dbReference type="RefSeq" id="XP_026674214.1">
    <property type="nucleotide sequence ID" value="XM_026818413.1"/>
</dbReference>
<protein>
    <submittedName>
        <fullName evidence="2">Uncharacterized protein LOC113465061</fullName>
    </submittedName>
</protein>
<dbReference type="Proteomes" id="UP000694925">
    <property type="component" value="Unplaced"/>
</dbReference>
<evidence type="ECO:0000313" key="2">
    <source>
        <dbReference type="RefSeq" id="XP_026674214.1"/>
    </source>
</evidence>
<accession>A0AAJ7WFF7</accession>
<proteinExistence type="predicted"/>
<gene>
    <name evidence="2" type="primary">LOC113465061</name>
</gene>
<sequence length="116" mass="13244">MLSTKFDPNNDSVEEQFMWILRFASVRKIKEFLLKIPSIELNYPTPNLNTPITSAIDRADPQIFTYLLDKSSTSLDDTITQPCRRTALMYASFVSRNPEILQILVKKGADLGKTDM</sequence>
<dbReference type="AlphaFoldDB" id="A0AAJ7WFF7"/>
<dbReference type="SMART" id="SM00248">
    <property type="entry name" value="ANK"/>
    <property type="match status" value="2"/>
</dbReference>
<dbReference type="Pfam" id="PF12796">
    <property type="entry name" value="Ank_2"/>
    <property type="match status" value="1"/>
</dbReference>
<keyword evidence="1" id="KW-1185">Reference proteome</keyword>
<evidence type="ECO:0000313" key="1">
    <source>
        <dbReference type="Proteomes" id="UP000694925"/>
    </source>
</evidence>
<name>A0AAJ7WFF7_9HYME</name>
<reference evidence="2" key="1">
    <citation type="submission" date="2025-08" db="UniProtKB">
        <authorList>
            <consortium name="RefSeq"/>
        </authorList>
    </citation>
    <scope>IDENTIFICATION</scope>
    <source>
        <tissue evidence="2">Whole body</tissue>
    </source>
</reference>
<organism evidence="1 2">
    <name type="scientific">Ceratina calcarata</name>
    <dbReference type="NCBI Taxonomy" id="156304"/>
    <lineage>
        <taxon>Eukaryota</taxon>
        <taxon>Metazoa</taxon>
        <taxon>Ecdysozoa</taxon>
        <taxon>Arthropoda</taxon>
        <taxon>Hexapoda</taxon>
        <taxon>Insecta</taxon>
        <taxon>Pterygota</taxon>
        <taxon>Neoptera</taxon>
        <taxon>Endopterygota</taxon>
        <taxon>Hymenoptera</taxon>
        <taxon>Apocrita</taxon>
        <taxon>Aculeata</taxon>
        <taxon>Apoidea</taxon>
        <taxon>Anthophila</taxon>
        <taxon>Apidae</taxon>
        <taxon>Ceratina</taxon>
        <taxon>Zadontomerus</taxon>
    </lineage>
</organism>
<dbReference type="SUPFAM" id="SSF140860">
    <property type="entry name" value="Pseudo ankyrin repeat-like"/>
    <property type="match status" value="1"/>
</dbReference>
<dbReference type="InterPro" id="IPR036770">
    <property type="entry name" value="Ankyrin_rpt-contain_sf"/>
</dbReference>
<dbReference type="InterPro" id="IPR002110">
    <property type="entry name" value="Ankyrin_rpt"/>
</dbReference>
<dbReference type="KEGG" id="ccal:113465061"/>
<dbReference type="Gene3D" id="1.25.40.20">
    <property type="entry name" value="Ankyrin repeat-containing domain"/>
    <property type="match status" value="1"/>
</dbReference>
<dbReference type="GeneID" id="113465061"/>